<keyword evidence="2" id="KW-1185">Reference proteome</keyword>
<organism evidence="1 2">
    <name type="scientific">Flavobacterium ammoniigenes</name>
    <dbReference type="NCBI Taxonomy" id="1751095"/>
    <lineage>
        <taxon>Bacteria</taxon>
        <taxon>Pseudomonadati</taxon>
        <taxon>Bacteroidota</taxon>
        <taxon>Flavobacteriia</taxon>
        <taxon>Flavobacteriales</taxon>
        <taxon>Flavobacteriaceae</taxon>
        <taxon>Flavobacterium</taxon>
    </lineage>
</organism>
<proteinExistence type="predicted"/>
<protein>
    <recommendedName>
        <fullName evidence="3">DUF115 domain-containing protein</fullName>
    </recommendedName>
</protein>
<evidence type="ECO:0000313" key="2">
    <source>
        <dbReference type="Proteomes" id="UP001319867"/>
    </source>
</evidence>
<dbReference type="EMBL" id="AP025184">
    <property type="protein sequence ID" value="BDB54720.1"/>
    <property type="molecule type" value="Genomic_DNA"/>
</dbReference>
<dbReference type="RefSeq" id="WP_229316125.1">
    <property type="nucleotide sequence ID" value="NZ_AP025184.1"/>
</dbReference>
<dbReference type="Gene3D" id="3.90.1480.10">
    <property type="entry name" value="Alpha-2,3-sialyltransferase"/>
    <property type="match status" value="1"/>
</dbReference>
<reference evidence="1 2" key="2">
    <citation type="journal article" date="2022" name="Microorganisms">
        <title>Complete Genome Sequences of Two Flavobacterium ammonificans Strains and a Flavobacterium ammoniigenes Strain of Ammonifying Bacterioplankton Isolated from Surface River Water.</title>
        <authorList>
            <person name="Suda W."/>
            <person name="Ogata Y."/>
            <person name="Shindo C."/>
            <person name="Watanabe K."/>
        </authorList>
    </citation>
    <scope>NUCLEOTIDE SEQUENCE [LARGE SCALE GENOMIC DNA]</scope>
    <source>
        <strain evidence="1 2">GENT5</strain>
    </source>
</reference>
<accession>A0ABN6KZ80</accession>
<reference evidence="1 2" key="1">
    <citation type="journal article" date="2022" name="Int. J. Syst. Evol. Microbiol.">
        <title>Flavobacterium ammonificans sp. nov. and Flavobacterium ammoniigenes sp. nov., ammonifying bacteria isolated from surface river water.</title>
        <authorList>
            <person name="Watanabe K."/>
            <person name="Kitamura T."/>
            <person name="Ogata Y."/>
            <person name="Shindo C."/>
            <person name="Suda W."/>
        </authorList>
    </citation>
    <scope>NUCLEOTIDE SEQUENCE [LARGE SCALE GENOMIC DNA]</scope>
    <source>
        <strain evidence="1 2">GENT5</strain>
    </source>
</reference>
<sequence length="266" mass="31005">MSSFSIAIKTKKMSEFKQSSKCCILGNGPSLGNAFSDSEVMLKECDVFCMNMFCMYEGFTTIKPAFYFLVDPDYFHPHNEFAEKELNNLIYKLNNEVTWKMYLMVPNTAPKGNLFSELSNPNIEIRYLNITAVDGFKGFRHLIYKYRMGMPKCQTVLNCALTTAINMQYEVAYLYGADHSWIADLRVDDENVVCYGERHVYEKGLKVRRYAQEFNIYTMLTAFANMFKSHYLIEVYARHKGVKIFNCTRGSFVDAYDRFYDFSKNN</sequence>
<gene>
    <name evidence="1" type="ORF">GENT5_10250</name>
</gene>
<evidence type="ECO:0008006" key="3">
    <source>
        <dbReference type="Google" id="ProtNLM"/>
    </source>
</evidence>
<dbReference type="Proteomes" id="UP001319867">
    <property type="component" value="Chromosome"/>
</dbReference>
<evidence type="ECO:0000313" key="1">
    <source>
        <dbReference type="EMBL" id="BDB54720.1"/>
    </source>
</evidence>
<name>A0ABN6KZ80_9FLAO</name>